<dbReference type="Proteomes" id="UP000479293">
    <property type="component" value="Unassembled WGS sequence"/>
</dbReference>
<dbReference type="PANTHER" id="PTHR43569">
    <property type="entry name" value="AMIDOHYDROLASE"/>
    <property type="match status" value="1"/>
</dbReference>
<dbReference type="Pfam" id="PF04909">
    <property type="entry name" value="Amidohydro_2"/>
    <property type="match status" value="1"/>
</dbReference>
<reference evidence="3 4" key="1">
    <citation type="submission" date="2019-10" db="EMBL/GenBank/DDBJ databases">
        <title>Draft Genome Sequence of Cytophagaceae sp. SJW1-29.</title>
        <authorList>
            <person name="Choi A."/>
        </authorList>
    </citation>
    <scope>NUCLEOTIDE SEQUENCE [LARGE SCALE GENOMIC DNA]</scope>
    <source>
        <strain evidence="3 4">SJW1-29</strain>
    </source>
</reference>
<comment type="caution">
    <text evidence="3">The sequence shown here is derived from an EMBL/GenBank/DDBJ whole genome shotgun (WGS) entry which is preliminary data.</text>
</comment>
<feature type="domain" description="Amidohydrolase-related" evidence="2">
    <location>
        <begin position="3"/>
        <end position="275"/>
    </location>
</feature>
<sequence>MKIDAHQHFWHFDPVRDAWITDEMQAIRRDFLPSDLKLVLEQNQMDGCVAVQAAQEIAETDFLLQLANENDFIKGVVGWTDLQAPNLAERLAEYQKAPRLRGFRHVLQAEPDEAFMLRPAFIAGVRALRDYGFTYDILIYPQHLPNALRLVQQCADQPFVLDHLAKPYIREGLLEPWKKDLTALADQENVCCKISGIITEADWSTWTYEQLVPYLDVAFEAFGTDRLLFGSDWPVCLVAGDYQRVKQVLERYLENFTSTEKENIWGGNAARFYNLN</sequence>
<evidence type="ECO:0000313" key="3">
    <source>
        <dbReference type="EMBL" id="MPR35854.1"/>
    </source>
</evidence>
<dbReference type="GO" id="GO:0016787">
    <property type="term" value="F:hydrolase activity"/>
    <property type="evidence" value="ECO:0007669"/>
    <property type="project" value="UniProtKB-KW"/>
</dbReference>
<dbReference type="InterPro" id="IPR032466">
    <property type="entry name" value="Metal_Hydrolase"/>
</dbReference>
<evidence type="ECO:0000256" key="1">
    <source>
        <dbReference type="ARBA" id="ARBA00038310"/>
    </source>
</evidence>
<comment type="similarity">
    <text evidence="1">Belongs to the metallo-dependent hydrolases superfamily.</text>
</comment>
<dbReference type="SUPFAM" id="SSF51556">
    <property type="entry name" value="Metallo-dependent hydrolases"/>
    <property type="match status" value="1"/>
</dbReference>
<organism evidence="3 4">
    <name type="scientific">Salmonirosea aquatica</name>
    <dbReference type="NCBI Taxonomy" id="2654236"/>
    <lineage>
        <taxon>Bacteria</taxon>
        <taxon>Pseudomonadati</taxon>
        <taxon>Bacteroidota</taxon>
        <taxon>Cytophagia</taxon>
        <taxon>Cytophagales</taxon>
        <taxon>Spirosomataceae</taxon>
        <taxon>Salmonirosea</taxon>
    </lineage>
</organism>
<dbReference type="PANTHER" id="PTHR43569:SF2">
    <property type="entry name" value="AMIDOHYDROLASE-RELATED DOMAIN-CONTAINING PROTEIN"/>
    <property type="match status" value="1"/>
</dbReference>
<evidence type="ECO:0000313" key="4">
    <source>
        <dbReference type="Proteomes" id="UP000479293"/>
    </source>
</evidence>
<dbReference type="AlphaFoldDB" id="A0A7C9BJW6"/>
<keyword evidence="3" id="KW-0378">Hydrolase</keyword>
<dbReference type="InterPro" id="IPR006680">
    <property type="entry name" value="Amidohydro-rel"/>
</dbReference>
<proteinExistence type="inferred from homology"/>
<dbReference type="EMBL" id="WHLY01000002">
    <property type="protein sequence ID" value="MPR35854.1"/>
    <property type="molecule type" value="Genomic_DNA"/>
</dbReference>
<keyword evidence="4" id="KW-1185">Reference proteome</keyword>
<dbReference type="Gene3D" id="3.20.20.140">
    <property type="entry name" value="Metal-dependent hydrolases"/>
    <property type="match status" value="1"/>
</dbReference>
<name>A0A7C9BJW6_9BACT</name>
<evidence type="ECO:0000259" key="2">
    <source>
        <dbReference type="Pfam" id="PF04909"/>
    </source>
</evidence>
<gene>
    <name evidence="3" type="ORF">GBK04_21500</name>
</gene>
<dbReference type="RefSeq" id="WP_152763266.1">
    <property type="nucleotide sequence ID" value="NZ_WHLY01000002.1"/>
</dbReference>
<accession>A0A7C9BJW6</accession>
<dbReference type="InterPro" id="IPR052350">
    <property type="entry name" value="Metallo-dep_Lactonases"/>
</dbReference>
<protein>
    <submittedName>
        <fullName evidence="3">Amidohydrolase family protein</fullName>
    </submittedName>
</protein>